<dbReference type="Gene3D" id="3.40.30.10">
    <property type="entry name" value="Glutaredoxin"/>
    <property type="match status" value="3"/>
</dbReference>
<dbReference type="Proteomes" id="UP001311799">
    <property type="component" value="Unassembled WGS sequence"/>
</dbReference>
<dbReference type="InterPro" id="IPR036249">
    <property type="entry name" value="Thioredoxin-like_sf"/>
</dbReference>
<dbReference type="InterPro" id="IPR013766">
    <property type="entry name" value="Thioredoxin_domain"/>
</dbReference>
<dbReference type="GO" id="GO:0006457">
    <property type="term" value="P:protein folding"/>
    <property type="evidence" value="ECO:0007669"/>
    <property type="project" value="TreeGrafter"/>
</dbReference>
<comment type="similarity">
    <text evidence="1">Belongs to the protein disulfide isomerase family.</text>
</comment>
<dbReference type="PROSITE" id="PS51352">
    <property type="entry name" value="THIOREDOXIN_2"/>
    <property type="match status" value="1"/>
</dbReference>
<dbReference type="Pfam" id="PF13848">
    <property type="entry name" value="Thioredoxin_6"/>
    <property type="match status" value="1"/>
</dbReference>
<feature type="signal peptide" evidence="2">
    <location>
        <begin position="1"/>
        <end position="16"/>
    </location>
</feature>
<feature type="domain" description="Thioredoxin" evidence="3">
    <location>
        <begin position="2"/>
        <end position="124"/>
    </location>
</feature>
<evidence type="ECO:0000256" key="1">
    <source>
        <dbReference type="ARBA" id="ARBA00006347"/>
    </source>
</evidence>
<keyword evidence="2" id="KW-0732">Signal</keyword>
<dbReference type="SUPFAM" id="SSF52833">
    <property type="entry name" value="Thioredoxin-like"/>
    <property type="match status" value="3"/>
</dbReference>
<comment type="caution">
    <text evidence="4">The sequence shown here is derived from an EMBL/GenBank/DDBJ whole genome shotgun (WGS) entry which is preliminary data.</text>
</comment>
<evidence type="ECO:0000313" key="5">
    <source>
        <dbReference type="Proteomes" id="UP001311799"/>
    </source>
</evidence>
<evidence type="ECO:0000259" key="3">
    <source>
        <dbReference type="PROSITE" id="PS51352"/>
    </source>
</evidence>
<evidence type="ECO:0000313" key="4">
    <source>
        <dbReference type="EMBL" id="KAK6589465.1"/>
    </source>
</evidence>
<organism evidence="4 5">
    <name type="scientific">Cryptosporidium xiaoi</name>
    <dbReference type="NCBI Taxonomy" id="659607"/>
    <lineage>
        <taxon>Eukaryota</taxon>
        <taxon>Sar</taxon>
        <taxon>Alveolata</taxon>
        <taxon>Apicomplexa</taxon>
        <taxon>Conoidasida</taxon>
        <taxon>Coccidia</taxon>
        <taxon>Eucoccidiorida</taxon>
        <taxon>Eimeriorina</taxon>
        <taxon>Cryptosporidiidae</taxon>
        <taxon>Cryptosporidium</taxon>
    </lineage>
</organism>
<dbReference type="GO" id="GO:0034976">
    <property type="term" value="P:response to endoplasmic reticulum stress"/>
    <property type="evidence" value="ECO:0007669"/>
    <property type="project" value="TreeGrafter"/>
</dbReference>
<protein>
    <submittedName>
        <fullName evidence="4">Disulfide isomerase (PDI)</fullName>
    </submittedName>
</protein>
<feature type="chain" id="PRO_5044012896" evidence="2">
    <location>
        <begin position="17"/>
        <end position="552"/>
    </location>
</feature>
<evidence type="ECO:0000256" key="2">
    <source>
        <dbReference type="SAM" id="SignalP"/>
    </source>
</evidence>
<proteinExistence type="inferred from homology"/>
<accession>A0AAV9XZ27</accession>
<dbReference type="EMBL" id="JAWDEY010000012">
    <property type="protein sequence ID" value="KAK6589465.1"/>
    <property type="molecule type" value="Genomic_DNA"/>
</dbReference>
<dbReference type="AlphaFoldDB" id="A0AAV9XZ27"/>
<dbReference type="Pfam" id="PF00085">
    <property type="entry name" value="Thioredoxin"/>
    <property type="match status" value="2"/>
</dbReference>
<dbReference type="PANTHER" id="PTHR18929">
    <property type="entry name" value="PROTEIN DISULFIDE ISOMERASE"/>
    <property type="match status" value="1"/>
</dbReference>
<name>A0AAV9XZ27_9CRYT</name>
<dbReference type="CDD" id="cd02982">
    <property type="entry name" value="PDI_b'_family"/>
    <property type="match status" value="1"/>
</dbReference>
<dbReference type="GO" id="GO:0003756">
    <property type="term" value="F:protein disulfide isomerase activity"/>
    <property type="evidence" value="ECO:0007669"/>
    <property type="project" value="TreeGrafter"/>
</dbReference>
<gene>
    <name evidence="4" type="ORF">RS030_203201</name>
</gene>
<dbReference type="PANTHER" id="PTHR18929:SF240">
    <property type="entry name" value="PROTEIN DISULFIDE-ISOMERASE"/>
    <property type="match status" value="1"/>
</dbReference>
<sequence>MRFLNFLLILFTICVALNCEVIELDKNSFSDFIGKNDHCLILFYSDDCTACANVIEKLDKLYLEFKNINVTLGKINGERNLKLLEEYQINDFPTLKFFRKKVPEEYYGGRADVEILNWTKEQISYPIKMIESKLDITRTNIISLLEDDDVIYFLYGAENSLEYNVFYEIADFNRVSGKFYFISSKLIPNLTASNLIDIYNDNSDIDSILESNNSNSNNNNNNSWLLCLRRYEDNGIIFNKSLKNKGDVFEFIKNNHVPLFGEISSKNFIKYSDIEFDLIWLLVPMENGKGNQSIKPYVSIFTKISQEFSSTYRVVWLDTSEHSTHLSTVLLVEPEMLPTIAIAKTRPYILPPNTPIEYSTVKRFIQDVDSGKIEPKLRSEPIPLYSEDDKFTKIVGINFNSIVLDDKNNDWIILLTTPFCQPCNDTEEILKKLNDALIIQGDSKIKFGIIDISENDLPKDEYYSNSIPSLLFFSKHDSNPAKFNADEISYINIKQYITNSTSIDIKNLSFNDPENYNDLVVTIFPEFEQFADEPPTQEQIDLVENSLKHDEL</sequence>
<keyword evidence="5" id="KW-1185">Reference proteome</keyword>
<keyword evidence="4" id="KW-0413">Isomerase</keyword>
<dbReference type="GO" id="GO:0005783">
    <property type="term" value="C:endoplasmic reticulum"/>
    <property type="evidence" value="ECO:0007669"/>
    <property type="project" value="TreeGrafter"/>
</dbReference>
<reference evidence="4 5" key="1">
    <citation type="submission" date="2023-10" db="EMBL/GenBank/DDBJ databases">
        <title>Comparative genomics analysis reveals potential genetic determinants of host preference in Cryptosporidium xiaoi.</title>
        <authorList>
            <person name="Xiao L."/>
            <person name="Li J."/>
        </authorList>
    </citation>
    <scope>NUCLEOTIDE SEQUENCE [LARGE SCALE GENOMIC DNA]</scope>
    <source>
        <strain evidence="4 5">52996</strain>
    </source>
</reference>
<dbReference type="CDD" id="cd02961">
    <property type="entry name" value="PDI_a_family"/>
    <property type="match status" value="1"/>
</dbReference>